<protein>
    <submittedName>
        <fullName evidence="2">Uncharacterized protein</fullName>
    </submittedName>
</protein>
<feature type="transmembrane region" description="Helical" evidence="1">
    <location>
        <begin position="44"/>
        <end position="63"/>
    </location>
</feature>
<comment type="caution">
    <text evidence="2">The sequence shown here is derived from an EMBL/GenBank/DDBJ whole genome shotgun (WGS) entry which is preliminary data.</text>
</comment>
<accession>A0A917XXK2</accession>
<sequence>METLLEQLHELSILLLLLSSFFYYRHLKKIKRERKLTPFEFTMYITTQLACLLWGFTMLIYIIK</sequence>
<name>A0A917XXK2_9BACI</name>
<organism evidence="2 3">
    <name type="scientific">Oceanobacillus indicireducens</name>
    <dbReference type="NCBI Taxonomy" id="1004261"/>
    <lineage>
        <taxon>Bacteria</taxon>
        <taxon>Bacillati</taxon>
        <taxon>Bacillota</taxon>
        <taxon>Bacilli</taxon>
        <taxon>Bacillales</taxon>
        <taxon>Bacillaceae</taxon>
        <taxon>Oceanobacillus</taxon>
    </lineage>
</organism>
<keyword evidence="1" id="KW-1133">Transmembrane helix</keyword>
<reference evidence="2" key="2">
    <citation type="submission" date="2020-09" db="EMBL/GenBank/DDBJ databases">
        <authorList>
            <person name="Sun Q."/>
            <person name="Ohkuma M."/>
        </authorList>
    </citation>
    <scope>NUCLEOTIDE SEQUENCE</scope>
    <source>
        <strain evidence="2">JCM 17251</strain>
    </source>
</reference>
<proteinExistence type="predicted"/>
<keyword evidence="3" id="KW-1185">Reference proteome</keyword>
<evidence type="ECO:0000313" key="2">
    <source>
        <dbReference type="EMBL" id="GGN55874.1"/>
    </source>
</evidence>
<reference evidence="2" key="1">
    <citation type="journal article" date="2014" name="Int. J. Syst. Evol. Microbiol.">
        <title>Complete genome sequence of Corynebacterium casei LMG S-19264T (=DSM 44701T), isolated from a smear-ripened cheese.</title>
        <authorList>
            <consortium name="US DOE Joint Genome Institute (JGI-PGF)"/>
            <person name="Walter F."/>
            <person name="Albersmeier A."/>
            <person name="Kalinowski J."/>
            <person name="Ruckert C."/>
        </authorList>
    </citation>
    <scope>NUCLEOTIDE SEQUENCE</scope>
    <source>
        <strain evidence="2">JCM 17251</strain>
    </source>
</reference>
<feature type="transmembrane region" description="Helical" evidence="1">
    <location>
        <begin position="6"/>
        <end position="24"/>
    </location>
</feature>
<keyword evidence="1" id="KW-0472">Membrane</keyword>
<evidence type="ECO:0000256" key="1">
    <source>
        <dbReference type="SAM" id="Phobius"/>
    </source>
</evidence>
<dbReference type="EMBL" id="BMOS01000008">
    <property type="protein sequence ID" value="GGN55874.1"/>
    <property type="molecule type" value="Genomic_DNA"/>
</dbReference>
<dbReference type="AlphaFoldDB" id="A0A917XXK2"/>
<keyword evidence="1" id="KW-0812">Transmembrane</keyword>
<dbReference type="Proteomes" id="UP000624041">
    <property type="component" value="Unassembled WGS sequence"/>
</dbReference>
<evidence type="ECO:0000313" key="3">
    <source>
        <dbReference type="Proteomes" id="UP000624041"/>
    </source>
</evidence>
<gene>
    <name evidence="2" type="ORF">GCM10007971_15120</name>
</gene>